<dbReference type="InterPro" id="IPR050961">
    <property type="entry name" value="BolA/IbaG_stress_morph_reg"/>
</dbReference>
<dbReference type="OrthoDB" id="4983at2759"/>
<dbReference type="SUPFAM" id="SSF82657">
    <property type="entry name" value="BolA-like"/>
    <property type="match status" value="1"/>
</dbReference>
<dbReference type="InterPro" id="IPR002634">
    <property type="entry name" value="BolA"/>
</dbReference>
<dbReference type="STRING" id="1611254.A0A2G5U9F9"/>
<dbReference type="GO" id="GO:1990229">
    <property type="term" value="C:iron-sulfur cluster assembly complex"/>
    <property type="evidence" value="ECO:0007669"/>
    <property type="project" value="UniProtKB-ARBA"/>
</dbReference>
<evidence type="ECO:0000313" key="5">
    <source>
        <dbReference type="Proteomes" id="UP000230233"/>
    </source>
</evidence>
<dbReference type="FunFam" id="3.30.300.90:FF:000001">
    <property type="entry name" value="Transcriptional regulator BolA"/>
    <property type="match status" value="1"/>
</dbReference>
<name>A0A2G5U9F9_9PELO</name>
<protein>
    <recommendedName>
        <fullName evidence="6">BolA-like protein</fullName>
    </recommendedName>
</protein>
<dbReference type="EMBL" id="PDUG01000004">
    <property type="protein sequence ID" value="PIC36168.1"/>
    <property type="molecule type" value="Genomic_DNA"/>
</dbReference>
<keyword evidence="5" id="KW-1185">Reference proteome</keyword>
<dbReference type="PANTHER" id="PTHR46229:SF2">
    <property type="entry name" value="BOLA-LIKE PROTEIN 1"/>
    <property type="match status" value="1"/>
</dbReference>
<dbReference type="Pfam" id="PF01722">
    <property type="entry name" value="BolA"/>
    <property type="match status" value="1"/>
</dbReference>
<proteinExistence type="inferred from homology"/>
<accession>A0A2G5U9F9</accession>
<evidence type="ECO:0000256" key="3">
    <source>
        <dbReference type="SAM" id="MobiDB-lite"/>
    </source>
</evidence>
<evidence type="ECO:0000313" key="4">
    <source>
        <dbReference type="EMBL" id="PIC36168.1"/>
    </source>
</evidence>
<feature type="region of interest" description="Disordered" evidence="3">
    <location>
        <begin position="93"/>
        <end position="112"/>
    </location>
</feature>
<dbReference type="InterPro" id="IPR036065">
    <property type="entry name" value="BolA-like_sf"/>
</dbReference>
<dbReference type="GO" id="GO:0005739">
    <property type="term" value="C:mitochondrion"/>
    <property type="evidence" value="ECO:0007669"/>
    <property type="project" value="TreeGrafter"/>
</dbReference>
<comment type="similarity">
    <text evidence="1 2">Belongs to the BolA/IbaG family.</text>
</comment>
<evidence type="ECO:0000256" key="1">
    <source>
        <dbReference type="ARBA" id="ARBA00005578"/>
    </source>
</evidence>
<evidence type="ECO:0008006" key="6">
    <source>
        <dbReference type="Google" id="ProtNLM"/>
    </source>
</evidence>
<dbReference type="Proteomes" id="UP000230233">
    <property type="component" value="Chromosome IV"/>
</dbReference>
<dbReference type="PANTHER" id="PTHR46229">
    <property type="entry name" value="BOLA TRANSCRIPTION REGULATOR"/>
    <property type="match status" value="1"/>
</dbReference>
<dbReference type="Gene3D" id="3.30.300.90">
    <property type="entry name" value="BolA-like"/>
    <property type="match status" value="1"/>
</dbReference>
<reference evidence="5" key="1">
    <citation type="submission" date="2017-10" db="EMBL/GenBank/DDBJ databases">
        <title>Rapid genome shrinkage in a self-fertile nematode reveals novel sperm competition proteins.</title>
        <authorList>
            <person name="Yin D."/>
            <person name="Schwarz E.M."/>
            <person name="Thomas C.G."/>
            <person name="Felde R.L."/>
            <person name="Korf I.F."/>
            <person name="Cutter A.D."/>
            <person name="Schartner C.M."/>
            <person name="Ralston E.J."/>
            <person name="Meyer B.J."/>
            <person name="Haag E.S."/>
        </authorList>
    </citation>
    <scope>NUCLEOTIDE SEQUENCE [LARGE SCALE GENOMIC DNA]</scope>
    <source>
        <strain evidence="5">JU1422</strain>
    </source>
</reference>
<sequence>MKRVMSTLSEGPVARLLRDKLSTAFQPKHLEVECESHLHSVPKGAEMHFRVQVVSDAFEGKRVIERHRLVNTCLAEELATTVHALRIDAIPTSKWDGQKQEESPTCRGGFGK</sequence>
<evidence type="ECO:0000256" key="2">
    <source>
        <dbReference type="RuleBase" id="RU003860"/>
    </source>
</evidence>
<comment type="caution">
    <text evidence="4">The sequence shown here is derived from an EMBL/GenBank/DDBJ whole genome shotgun (WGS) entry which is preliminary data.</text>
</comment>
<dbReference type="PIRSF" id="PIRSF003113">
    <property type="entry name" value="BolA"/>
    <property type="match status" value="1"/>
</dbReference>
<organism evidence="4 5">
    <name type="scientific">Caenorhabditis nigoni</name>
    <dbReference type="NCBI Taxonomy" id="1611254"/>
    <lineage>
        <taxon>Eukaryota</taxon>
        <taxon>Metazoa</taxon>
        <taxon>Ecdysozoa</taxon>
        <taxon>Nematoda</taxon>
        <taxon>Chromadorea</taxon>
        <taxon>Rhabditida</taxon>
        <taxon>Rhabditina</taxon>
        <taxon>Rhabditomorpha</taxon>
        <taxon>Rhabditoidea</taxon>
        <taxon>Rhabditidae</taxon>
        <taxon>Peloderinae</taxon>
        <taxon>Caenorhabditis</taxon>
    </lineage>
</organism>
<gene>
    <name evidence="4" type="primary">Cni-K11H12.1</name>
    <name evidence="4" type="synonym">Cnig_chr_IV.g15262</name>
    <name evidence="4" type="ORF">B9Z55_015262</name>
</gene>
<dbReference type="AlphaFoldDB" id="A0A2G5U9F9"/>